<name>A0A2S8AES8_9FLAO</name>
<reference evidence="2 3" key="1">
    <citation type="submission" date="2018-02" db="EMBL/GenBank/DDBJ databases">
        <title>Genome sequences of Apibacter spp., gut symbionts of Asian honey bees.</title>
        <authorList>
            <person name="Kwong W.K."/>
            <person name="Steele M.I."/>
            <person name="Moran N.A."/>
        </authorList>
    </citation>
    <scope>NUCLEOTIDE SEQUENCE [LARGE SCALE GENOMIC DNA]</scope>
    <source>
        <strain evidence="3">wkB301</strain>
    </source>
</reference>
<comment type="caution">
    <text evidence="2">The sequence shown here is derived from an EMBL/GenBank/DDBJ whole genome shotgun (WGS) entry which is preliminary data.</text>
</comment>
<evidence type="ECO:0000256" key="1">
    <source>
        <dbReference type="SAM" id="MobiDB-lite"/>
    </source>
</evidence>
<sequence length="139" mass="15713">MDMAHFMFYAGRAYDYKQQKESAQRAIDEIKKAGGFATQGISTSLIAQSNMDPVGEAIQDGNYQEMSDRIFVSHSAYSYEDLPSNKFGAEFGVNYFDNVLKAKTPENAPNYKKLPNKDERKPPSRTNHTTKPVYTKDNP</sequence>
<accession>A0A2S8AES8</accession>
<protein>
    <submittedName>
        <fullName evidence="2">Uncharacterized protein</fullName>
    </submittedName>
</protein>
<dbReference type="OrthoDB" id="1447262at2"/>
<dbReference type="AlphaFoldDB" id="A0A2S8AES8"/>
<organism evidence="2 3">
    <name type="scientific">Apibacter adventoris</name>
    <dbReference type="NCBI Taxonomy" id="1679466"/>
    <lineage>
        <taxon>Bacteria</taxon>
        <taxon>Pseudomonadati</taxon>
        <taxon>Bacteroidota</taxon>
        <taxon>Flavobacteriia</taxon>
        <taxon>Flavobacteriales</taxon>
        <taxon>Weeksellaceae</taxon>
        <taxon>Apibacter</taxon>
    </lineage>
</organism>
<evidence type="ECO:0000313" key="2">
    <source>
        <dbReference type="EMBL" id="PQL93782.1"/>
    </source>
</evidence>
<feature type="region of interest" description="Disordered" evidence="1">
    <location>
        <begin position="106"/>
        <end position="139"/>
    </location>
</feature>
<proteinExistence type="predicted"/>
<dbReference type="EMBL" id="PSZM01000028">
    <property type="protein sequence ID" value="PQL93782.1"/>
    <property type="molecule type" value="Genomic_DNA"/>
</dbReference>
<dbReference type="RefSeq" id="WP_105246322.1">
    <property type="nucleotide sequence ID" value="NZ_PSZM01000028.1"/>
</dbReference>
<keyword evidence="3" id="KW-1185">Reference proteome</keyword>
<dbReference type="Proteomes" id="UP000238042">
    <property type="component" value="Unassembled WGS sequence"/>
</dbReference>
<gene>
    <name evidence="2" type="ORF">C4S77_04320</name>
</gene>
<evidence type="ECO:0000313" key="3">
    <source>
        <dbReference type="Proteomes" id="UP000238042"/>
    </source>
</evidence>